<dbReference type="SMART" id="SM00471">
    <property type="entry name" value="HDc"/>
    <property type="match status" value="1"/>
</dbReference>
<evidence type="ECO:0000256" key="1">
    <source>
        <dbReference type="ARBA" id="ARBA00005776"/>
    </source>
</evidence>
<evidence type="ECO:0000313" key="4">
    <source>
        <dbReference type="EMBL" id="CBY11194.1"/>
    </source>
</evidence>
<proteinExistence type="inferred from homology"/>
<evidence type="ECO:0000259" key="3">
    <source>
        <dbReference type="SMART" id="SM00471"/>
    </source>
</evidence>
<dbReference type="CDD" id="cd00077">
    <property type="entry name" value="HDc"/>
    <property type="match status" value="1"/>
</dbReference>
<dbReference type="GO" id="GO:0006203">
    <property type="term" value="P:dGTP catabolic process"/>
    <property type="evidence" value="ECO:0007669"/>
    <property type="project" value="TreeGrafter"/>
</dbReference>
<organism evidence="4">
    <name type="scientific">Oikopleura dioica</name>
    <name type="common">Tunicate</name>
    <dbReference type="NCBI Taxonomy" id="34765"/>
    <lineage>
        <taxon>Eukaryota</taxon>
        <taxon>Metazoa</taxon>
        <taxon>Chordata</taxon>
        <taxon>Tunicata</taxon>
        <taxon>Appendicularia</taxon>
        <taxon>Copelata</taxon>
        <taxon>Oikopleuridae</taxon>
        <taxon>Oikopleura</taxon>
    </lineage>
</organism>
<evidence type="ECO:0000256" key="2">
    <source>
        <dbReference type="SAM" id="MobiDB-lite"/>
    </source>
</evidence>
<dbReference type="PANTHER" id="PTHR11373:SF4">
    <property type="entry name" value="DEOXYNUCLEOSIDE TRIPHOSPHATE TRIPHOSPHOHYDROLASE SAMHD1"/>
    <property type="match status" value="1"/>
</dbReference>
<dbReference type="PANTHER" id="PTHR11373">
    <property type="entry name" value="DEOXYNUCLEOSIDE TRIPHOSPHATE TRIPHOSPHOHYDROLASE"/>
    <property type="match status" value="1"/>
</dbReference>
<evidence type="ECO:0000313" key="5">
    <source>
        <dbReference type="Proteomes" id="UP000001307"/>
    </source>
</evidence>
<dbReference type="FunCoup" id="E4XMI7">
    <property type="interactions" value="252"/>
</dbReference>
<keyword evidence="5" id="KW-1185">Reference proteome</keyword>
<dbReference type="OrthoDB" id="9991235at2759"/>
<feature type="region of interest" description="Disordered" evidence="2">
    <location>
        <begin position="618"/>
        <end position="647"/>
    </location>
</feature>
<dbReference type="SUPFAM" id="SSF109604">
    <property type="entry name" value="HD-domain/PDEase-like"/>
    <property type="match status" value="1"/>
</dbReference>
<feature type="domain" description="HD/PDEase" evidence="3">
    <location>
        <begin position="127"/>
        <end position="404"/>
    </location>
</feature>
<dbReference type="InterPro" id="IPR003607">
    <property type="entry name" value="HD/PDEase_dom"/>
</dbReference>
<dbReference type="InterPro" id="IPR006674">
    <property type="entry name" value="HD_domain"/>
</dbReference>
<dbReference type="Pfam" id="PF01966">
    <property type="entry name" value="HD"/>
    <property type="match status" value="1"/>
</dbReference>
<dbReference type="InParanoid" id="E4XMI7"/>
<dbReference type="EMBL" id="FN653078">
    <property type="protein sequence ID" value="CBY11194.1"/>
    <property type="molecule type" value="Genomic_DNA"/>
</dbReference>
<sequence>MKFGENLTPLDMNHNGDSSAWLEKIETSSLRDQTKNFLKNKYSTCDDLLLDLDDPNSELNKILLLGEKKILRDLKSIIPKKNASVKDSVHGTIELHPLAHLLRNTPEFCRMKHISQLGTVDYVYPCAKGDRLIHSLGTYHLTERLLEKLKAKSGDMMQDANIEERDLLIVKLAALLHDIGHGPWSHFWDGQMIPSSMRDLEIKNAKTGEMVKVHGMQHPYDPSVVITSWSHEDASKAIVRHIFKHNQEVRTKWDEEGMDSNDLEFLIELIDPTPLKGLKDDAPWPMKGRPESHACLYEIVSNKKGGIDTDRMRDTLICKGNDFDVDYDRIFGKIKIETCNTNGNRTLLVYENGIGSDCMHILAHRDKNHREIYQHKKALAAEQQLAQALDLVKNTLRQKGSDNRWYTMSQSIFDMTAYCKFTEAYVRVNMSSPDERIDAIQSSHPQTGGLEDRNKTIRKLVKAKEIMEDLEQGRIWQCVGVAKFSTKDDATNFFLDREKYVNKICKEIVRLEALRAFPQVQVQPGHFHVSKGPNYNMGKKDADPLEYLPIYEEGIIGYREGKGQSFYRQTMTFGSEYCISFFIETEAYLNEAKKIFTRLLEEEKIKHDHISEDFTMTPDARRNKRPCSPSFFNDSGATSASRRKIDF</sequence>
<reference evidence="4" key="1">
    <citation type="journal article" date="2010" name="Science">
        <title>Plasticity of animal genome architecture unmasked by rapid evolution of a pelagic tunicate.</title>
        <authorList>
            <person name="Denoeud F."/>
            <person name="Henriet S."/>
            <person name="Mungpakdee S."/>
            <person name="Aury J.M."/>
            <person name="Da Silva C."/>
            <person name="Brinkmann H."/>
            <person name="Mikhaleva J."/>
            <person name="Olsen L.C."/>
            <person name="Jubin C."/>
            <person name="Canestro C."/>
            <person name="Bouquet J.M."/>
            <person name="Danks G."/>
            <person name="Poulain J."/>
            <person name="Campsteijn C."/>
            <person name="Adamski M."/>
            <person name="Cross I."/>
            <person name="Yadetie F."/>
            <person name="Muffato M."/>
            <person name="Louis A."/>
            <person name="Butcher S."/>
            <person name="Tsagkogeorga G."/>
            <person name="Konrad A."/>
            <person name="Singh S."/>
            <person name="Jensen M.F."/>
            <person name="Cong E.H."/>
            <person name="Eikeseth-Otteraa H."/>
            <person name="Noel B."/>
            <person name="Anthouard V."/>
            <person name="Porcel B.M."/>
            <person name="Kachouri-Lafond R."/>
            <person name="Nishino A."/>
            <person name="Ugolini M."/>
            <person name="Chourrout P."/>
            <person name="Nishida H."/>
            <person name="Aasland R."/>
            <person name="Huzurbazar S."/>
            <person name="Westhof E."/>
            <person name="Delsuc F."/>
            <person name="Lehrach H."/>
            <person name="Reinhardt R."/>
            <person name="Weissenbach J."/>
            <person name="Roy S.W."/>
            <person name="Artiguenave F."/>
            <person name="Postlethwait J.H."/>
            <person name="Manak J.R."/>
            <person name="Thompson E.M."/>
            <person name="Jaillon O."/>
            <person name="Du Pasquier L."/>
            <person name="Boudinot P."/>
            <person name="Liberles D.A."/>
            <person name="Volff J.N."/>
            <person name="Philippe H."/>
            <person name="Lenhard B."/>
            <person name="Roest Crollius H."/>
            <person name="Wincker P."/>
            <person name="Chourrout D."/>
        </authorList>
    </citation>
    <scope>NUCLEOTIDE SEQUENCE [LARGE SCALE GENOMIC DNA]</scope>
</reference>
<accession>E4XMI7</accession>
<dbReference type="InterPro" id="IPR050135">
    <property type="entry name" value="dGTPase-like"/>
</dbReference>
<comment type="similarity">
    <text evidence="1">Belongs to the SAMHD1 family.</text>
</comment>
<dbReference type="GO" id="GO:0005634">
    <property type="term" value="C:nucleus"/>
    <property type="evidence" value="ECO:0007669"/>
    <property type="project" value="TreeGrafter"/>
</dbReference>
<dbReference type="Gene3D" id="1.10.3210.10">
    <property type="entry name" value="Hypothetical protein af1432"/>
    <property type="match status" value="1"/>
</dbReference>
<feature type="compositionally biased region" description="Polar residues" evidence="2">
    <location>
        <begin position="630"/>
        <end position="640"/>
    </location>
</feature>
<dbReference type="Proteomes" id="UP000001307">
    <property type="component" value="Unassembled WGS sequence"/>
</dbReference>
<dbReference type="GO" id="GO:0008832">
    <property type="term" value="F:dGTPase activity"/>
    <property type="evidence" value="ECO:0007669"/>
    <property type="project" value="TreeGrafter"/>
</dbReference>
<name>E4XMI7_OIKDI</name>
<protein>
    <recommendedName>
        <fullName evidence="3">HD/PDEase domain-containing protein</fullName>
    </recommendedName>
</protein>
<gene>
    <name evidence="4" type="ORF">GSOID_T00015381001</name>
</gene>
<dbReference type="AlphaFoldDB" id="E4XMI7"/>